<dbReference type="GO" id="GO:0008654">
    <property type="term" value="P:phospholipid biosynthetic process"/>
    <property type="evidence" value="ECO:0007669"/>
    <property type="project" value="UniProtKB-KW"/>
</dbReference>
<gene>
    <name evidence="18" type="ordered locus">Zmob_0168</name>
</gene>
<dbReference type="GO" id="GO:0016020">
    <property type="term" value="C:membrane"/>
    <property type="evidence" value="ECO:0007669"/>
    <property type="project" value="InterPro"/>
</dbReference>
<evidence type="ECO:0000256" key="10">
    <source>
        <dbReference type="ARBA" id="ARBA00023098"/>
    </source>
</evidence>
<dbReference type="InterPro" id="IPR012616">
    <property type="entry name" value="CDP-OH_P_trans_C"/>
</dbReference>
<dbReference type="PROSITE" id="PS00379">
    <property type="entry name" value="CDP_ALCOHOL_P_TRANSF"/>
    <property type="match status" value="1"/>
</dbReference>
<dbReference type="InterPro" id="IPR004533">
    <property type="entry name" value="CDP-diaglyc--ser_O-PTrfase"/>
</dbReference>
<feature type="transmembrane region" description="Helical" evidence="16">
    <location>
        <begin position="231"/>
        <end position="250"/>
    </location>
</feature>
<keyword evidence="8 16" id="KW-0812">Transmembrane</keyword>
<organism evidence="18 19">
    <name type="scientific">Zymomonas mobilis subsp. mobilis (strain ATCC 10988 / DSM 424 / LMG 404 / NCIMB 8938 / NRRL B-806 / ZM1)</name>
    <dbReference type="NCBI Taxonomy" id="555217"/>
    <lineage>
        <taxon>Bacteria</taxon>
        <taxon>Pseudomonadati</taxon>
        <taxon>Pseudomonadota</taxon>
        <taxon>Alphaproteobacteria</taxon>
        <taxon>Sphingomonadales</taxon>
        <taxon>Zymomonadaceae</taxon>
        <taxon>Zymomonas</taxon>
    </lineage>
</organism>
<keyword evidence="9 16" id="KW-1133">Transmembrane helix</keyword>
<name>A0A0H3FZM9_ZYMMA</name>
<feature type="transmembrane region" description="Helical" evidence="16">
    <location>
        <begin position="173"/>
        <end position="195"/>
    </location>
</feature>
<evidence type="ECO:0000256" key="14">
    <source>
        <dbReference type="ARBA" id="ARBA00032361"/>
    </source>
</evidence>
<dbReference type="GO" id="GO:0003882">
    <property type="term" value="F:CDP-diacylglycerol-serine O-phosphatidyltransferase activity"/>
    <property type="evidence" value="ECO:0007669"/>
    <property type="project" value="UniProtKB-EC"/>
</dbReference>
<evidence type="ECO:0000256" key="15">
    <source>
        <dbReference type="RuleBase" id="RU003750"/>
    </source>
</evidence>
<feature type="transmembrane region" description="Helical" evidence="16">
    <location>
        <begin position="21"/>
        <end position="45"/>
    </location>
</feature>
<feature type="transmembrane region" description="Helical" evidence="16">
    <location>
        <begin position="207"/>
        <end position="225"/>
    </location>
</feature>
<dbReference type="EC" id="2.7.8.8" evidence="4"/>
<dbReference type="GO" id="GO:0012505">
    <property type="term" value="C:endomembrane system"/>
    <property type="evidence" value="ECO:0007669"/>
    <property type="project" value="UniProtKB-SubCell"/>
</dbReference>
<evidence type="ECO:0000256" key="13">
    <source>
        <dbReference type="ARBA" id="ARBA00023264"/>
    </source>
</evidence>
<feature type="domain" description="CDP-alcohol phosphatidyltransferase C-terminal" evidence="17">
    <location>
        <begin position="209"/>
        <end position="244"/>
    </location>
</feature>
<dbReference type="Pfam" id="PF08009">
    <property type="entry name" value="CDP-OH_P_tran_2"/>
    <property type="match status" value="1"/>
</dbReference>
<keyword evidence="11 16" id="KW-0472">Membrane</keyword>
<feature type="transmembrane region" description="Helical" evidence="16">
    <location>
        <begin position="111"/>
        <end position="132"/>
    </location>
</feature>
<evidence type="ECO:0000256" key="6">
    <source>
        <dbReference type="ARBA" id="ARBA00022516"/>
    </source>
</evidence>
<accession>A0A0H3FZM9</accession>
<dbReference type="PANTHER" id="PTHR14269:SF61">
    <property type="entry name" value="CDP-DIACYLGLYCEROL--SERINE O-PHOSPHATIDYLTRANSFERASE"/>
    <property type="match status" value="1"/>
</dbReference>
<dbReference type="Proteomes" id="UP000001494">
    <property type="component" value="Chromosome"/>
</dbReference>
<keyword evidence="10" id="KW-0443">Lipid metabolism</keyword>
<dbReference type="NCBIfam" id="TIGR00473">
    <property type="entry name" value="pssA"/>
    <property type="match status" value="1"/>
</dbReference>
<evidence type="ECO:0000256" key="9">
    <source>
        <dbReference type="ARBA" id="ARBA00022989"/>
    </source>
</evidence>
<dbReference type="HOGENOM" id="CLU_049944_1_0_5"/>
<comment type="catalytic activity">
    <reaction evidence="1">
        <text>a CDP-1,2-diacyl-sn-glycerol + L-serine = a 1,2-diacyl-sn-glycero-3-phospho-L-serine + CMP + H(+)</text>
        <dbReference type="Rhea" id="RHEA:16913"/>
        <dbReference type="ChEBI" id="CHEBI:15378"/>
        <dbReference type="ChEBI" id="CHEBI:33384"/>
        <dbReference type="ChEBI" id="CHEBI:57262"/>
        <dbReference type="ChEBI" id="CHEBI:58332"/>
        <dbReference type="ChEBI" id="CHEBI:60377"/>
        <dbReference type="EC" id="2.7.8.8"/>
    </reaction>
</comment>
<comment type="similarity">
    <text evidence="3 15">Belongs to the CDP-alcohol phosphatidyltransferase class-I family.</text>
</comment>
<dbReference type="PANTHER" id="PTHR14269">
    <property type="entry name" value="CDP-DIACYLGLYCEROL--GLYCEROL-3-PHOSPHATE 3-PHOSPHATIDYLTRANSFERASE-RELATED"/>
    <property type="match status" value="1"/>
</dbReference>
<reference evidence="18 19" key="1">
    <citation type="journal article" date="2011" name="J. Bacteriol.">
        <title>Genome sequence of the ethanol-producing Zymomonas mobilis subsp. mobilis lectotype strain ATCC 10988.</title>
        <authorList>
            <person name="Pappas K.M."/>
            <person name="Kouvelis V.N."/>
            <person name="Saunders E."/>
            <person name="Brettin T.S."/>
            <person name="Bruce D."/>
            <person name="Detter C."/>
            <person name="Balakireva M."/>
            <person name="Han C.S."/>
            <person name="Savvakis G."/>
            <person name="Kyrpides N.C."/>
            <person name="Typas M.A."/>
        </authorList>
    </citation>
    <scope>NUCLEOTIDE SEQUENCE [LARGE SCALE GENOMIC DNA]</scope>
    <source>
        <strain evidence="19">ATCC 10988 / DSM 424 / CCUG 17860 / LMG 404 / NCIMB 8938 / NRRL B-806 / ZM1</strain>
    </source>
</reference>
<keyword evidence="7 15" id="KW-0808">Transferase</keyword>
<dbReference type="InterPro" id="IPR048254">
    <property type="entry name" value="CDP_ALCOHOL_P_TRANSF_CS"/>
</dbReference>
<dbReference type="RefSeq" id="WP_014500366.1">
    <property type="nucleotide sequence ID" value="NC_017262.1"/>
</dbReference>
<evidence type="ECO:0000256" key="4">
    <source>
        <dbReference type="ARBA" id="ARBA00013174"/>
    </source>
</evidence>
<dbReference type="Gene3D" id="1.20.120.1760">
    <property type="match status" value="1"/>
</dbReference>
<dbReference type="Pfam" id="PF01066">
    <property type="entry name" value="CDP-OH_P_transf"/>
    <property type="match status" value="1"/>
</dbReference>
<evidence type="ECO:0000256" key="1">
    <source>
        <dbReference type="ARBA" id="ARBA00000287"/>
    </source>
</evidence>
<dbReference type="InterPro" id="IPR000462">
    <property type="entry name" value="CDP-OH_P_trans"/>
</dbReference>
<evidence type="ECO:0000256" key="8">
    <source>
        <dbReference type="ARBA" id="ARBA00022692"/>
    </source>
</evidence>
<evidence type="ECO:0000256" key="16">
    <source>
        <dbReference type="SAM" id="Phobius"/>
    </source>
</evidence>
<feature type="transmembrane region" description="Helical" evidence="16">
    <location>
        <begin position="144"/>
        <end position="167"/>
    </location>
</feature>
<dbReference type="eggNOG" id="COG1183">
    <property type="taxonomic scope" value="Bacteria"/>
</dbReference>
<evidence type="ECO:0000313" key="19">
    <source>
        <dbReference type="Proteomes" id="UP000001494"/>
    </source>
</evidence>
<dbReference type="EMBL" id="CP002850">
    <property type="protein sequence ID" value="AEH62021.1"/>
    <property type="molecule type" value="Genomic_DNA"/>
</dbReference>
<dbReference type="InterPro" id="IPR050324">
    <property type="entry name" value="CDP-alcohol_PTase-I"/>
</dbReference>
<evidence type="ECO:0000256" key="11">
    <source>
        <dbReference type="ARBA" id="ARBA00023136"/>
    </source>
</evidence>
<proteinExistence type="inferred from homology"/>
<keyword evidence="12" id="KW-0594">Phospholipid biosynthesis</keyword>
<evidence type="ECO:0000256" key="3">
    <source>
        <dbReference type="ARBA" id="ARBA00010441"/>
    </source>
</evidence>
<keyword evidence="6" id="KW-0444">Lipid biosynthesis</keyword>
<evidence type="ECO:0000256" key="5">
    <source>
        <dbReference type="ARBA" id="ARBA00017171"/>
    </source>
</evidence>
<dbReference type="OrthoDB" id="9777147at2"/>
<evidence type="ECO:0000256" key="2">
    <source>
        <dbReference type="ARBA" id="ARBA00004127"/>
    </source>
</evidence>
<evidence type="ECO:0000256" key="12">
    <source>
        <dbReference type="ARBA" id="ARBA00023209"/>
    </source>
</evidence>
<keyword evidence="13" id="KW-1208">Phospholipid metabolism</keyword>
<dbReference type="InterPro" id="IPR043130">
    <property type="entry name" value="CDP-OH_PTrfase_TM_dom"/>
</dbReference>
<comment type="subcellular location">
    <subcellularLocation>
        <location evidence="2">Endomembrane system</location>
        <topology evidence="2">Multi-pass membrane protein</topology>
    </subcellularLocation>
</comment>
<sequence precursor="true">MTFPKTRSKNRYQSERRSIPVRALMPNAITTLALCSGLTAIRYAVSGEWEHAIYAILVAAVLDTLDGRVARLLKGATRFGAELDSLSDAIAFGVAPAILVYLWSLQNWPRWGWLFALSHAVCCALRLARFNVNIDYLDQPHKSAGFLTGVPAPAGANFSMMPLYAWYVSGYDLFRMPLLVGLWISLSAFLMIADLPTFGWSVLRVRPKLRLGLLVMVAVGAAAFISAPWAVLSVFSVIYTVMLPFGILSYSKIMKSKEKTIVAEDS</sequence>
<evidence type="ECO:0000313" key="18">
    <source>
        <dbReference type="EMBL" id="AEH62021.1"/>
    </source>
</evidence>
<dbReference type="KEGG" id="zmm:Zmob_0168"/>
<protein>
    <recommendedName>
        <fullName evidence="5">CDP-diacylglycerol--serine O-phosphatidyltransferase</fullName>
        <ecNumber evidence="4">2.7.8.8</ecNumber>
    </recommendedName>
    <alternativeName>
        <fullName evidence="14">Phosphatidylserine synthase</fullName>
    </alternativeName>
</protein>
<dbReference type="AlphaFoldDB" id="A0A0H3FZM9"/>
<evidence type="ECO:0000259" key="17">
    <source>
        <dbReference type="Pfam" id="PF08009"/>
    </source>
</evidence>
<evidence type="ECO:0000256" key="7">
    <source>
        <dbReference type="ARBA" id="ARBA00022679"/>
    </source>
</evidence>